<dbReference type="GO" id="GO:0005524">
    <property type="term" value="F:ATP binding"/>
    <property type="evidence" value="ECO:0007669"/>
    <property type="project" value="UniProtKB-KW"/>
</dbReference>
<evidence type="ECO:0000259" key="10">
    <source>
        <dbReference type="SMART" id="SM00382"/>
    </source>
</evidence>
<feature type="region of interest" description="Disordered" evidence="9">
    <location>
        <begin position="757"/>
        <end position="806"/>
    </location>
</feature>
<dbReference type="CDD" id="cd00009">
    <property type="entry name" value="AAA"/>
    <property type="match status" value="1"/>
</dbReference>
<organism evidence="11 12">
    <name type="scientific">Dufourea novaeangliae</name>
    <name type="common">Sweat bee</name>
    <dbReference type="NCBI Taxonomy" id="178035"/>
    <lineage>
        <taxon>Eukaryota</taxon>
        <taxon>Metazoa</taxon>
        <taxon>Ecdysozoa</taxon>
        <taxon>Arthropoda</taxon>
        <taxon>Hexapoda</taxon>
        <taxon>Insecta</taxon>
        <taxon>Pterygota</taxon>
        <taxon>Neoptera</taxon>
        <taxon>Endopterygota</taxon>
        <taxon>Hymenoptera</taxon>
        <taxon>Apocrita</taxon>
        <taxon>Aculeata</taxon>
        <taxon>Apoidea</taxon>
        <taxon>Anthophila</taxon>
        <taxon>Halictidae</taxon>
        <taxon>Rophitinae</taxon>
        <taxon>Dufourea</taxon>
    </lineage>
</organism>
<evidence type="ECO:0000256" key="8">
    <source>
        <dbReference type="ARBA" id="ARBA00043975"/>
    </source>
</evidence>
<dbReference type="InterPro" id="IPR027417">
    <property type="entry name" value="P-loop_NTPase"/>
</dbReference>
<dbReference type="GO" id="GO:0006260">
    <property type="term" value="P:DNA replication"/>
    <property type="evidence" value="ECO:0007669"/>
    <property type="project" value="UniProtKB-KW"/>
</dbReference>
<comment type="subcellular location">
    <subcellularLocation>
        <location evidence="1">Nucleus</location>
    </subcellularLocation>
</comment>
<evidence type="ECO:0000256" key="9">
    <source>
        <dbReference type="SAM" id="MobiDB-lite"/>
    </source>
</evidence>
<proteinExistence type="inferred from homology"/>
<keyword evidence="3" id="KW-0547">Nucleotide-binding</keyword>
<dbReference type="STRING" id="178035.A0A154P8V7"/>
<gene>
    <name evidence="11" type="ORF">WN55_09243</name>
</gene>
<evidence type="ECO:0000256" key="1">
    <source>
        <dbReference type="ARBA" id="ARBA00004123"/>
    </source>
</evidence>
<protein>
    <submittedName>
        <fullName evidence="11">Chromosome transmission fidelity protein 18 like protein</fullName>
    </submittedName>
</protein>
<comment type="similarity">
    <text evidence="8">Belongs to the activator 1 small subunits family. CTF18 subfamily.</text>
</comment>
<dbReference type="InterPro" id="IPR003593">
    <property type="entry name" value="AAA+_ATPase"/>
</dbReference>
<dbReference type="CDD" id="cd18140">
    <property type="entry name" value="HLD_clamp_RFC"/>
    <property type="match status" value="1"/>
</dbReference>
<dbReference type="Gene3D" id="1.10.8.60">
    <property type="match status" value="1"/>
</dbReference>
<dbReference type="SMART" id="SM00382">
    <property type="entry name" value="AAA"/>
    <property type="match status" value="1"/>
</dbReference>
<keyword evidence="7" id="KW-0131">Cell cycle</keyword>
<evidence type="ECO:0000256" key="5">
    <source>
        <dbReference type="ARBA" id="ARBA00023125"/>
    </source>
</evidence>
<accession>A0A154P8V7</accession>
<keyword evidence="2" id="KW-0235">DNA replication</keyword>
<dbReference type="GO" id="GO:0016887">
    <property type="term" value="F:ATP hydrolysis activity"/>
    <property type="evidence" value="ECO:0007669"/>
    <property type="project" value="InterPro"/>
</dbReference>
<dbReference type="SUPFAM" id="SSF52540">
    <property type="entry name" value="P-loop containing nucleoside triphosphate hydrolases"/>
    <property type="match status" value="1"/>
</dbReference>
<dbReference type="GO" id="GO:0003677">
    <property type="term" value="F:DNA binding"/>
    <property type="evidence" value="ECO:0007669"/>
    <property type="project" value="UniProtKB-KW"/>
</dbReference>
<feature type="domain" description="AAA+ ATPase" evidence="10">
    <location>
        <begin position="346"/>
        <end position="484"/>
    </location>
</feature>
<keyword evidence="5" id="KW-0238">DNA-binding</keyword>
<dbReference type="GO" id="GO:0005634">
    <property type="term" value="C:nucleus"/>
    <property type="evidence" value="ECO:0007669"/>
    <property type="project" value="UniProtKB-SubCell"/>
</dbReference>
<feature type="compositionally biased region" description="Polar residues" evidence="9">
    <location>
        <begin position="99"/>
        <end position="115"/>
    </location>
</feature>
<name>A0A154P8V7_DUFNO</name>
<keyword evidence="4" id="KW-0067">ATP-binding</keyword>
<feature type="region of interest" description="Disordered" evidence="9">
    <location>
        <begin position="26"/>
        <end position="56"/>
    </location>
</feature>
<dbReference type="Proteomes" id="UP000076502">
    <property type="component" value="Unassembled WGS sequence"/>
</dbReference>
<dbReference type="AlphaFoldDB" id="A0A154P8V7"/>
<dbReference type="Gene3D" id="3.40.50.300">
    <property type="entry name" value="P-loop containing nucleotide triphosphate hydrolases"/>
    <property type="match status" value="1"/>
</dbReference>
<evidence type="ECO:0000313" key="12">
    <source>
        <dbReference type="Proteomes" id="UP000076502"/>
    </source>
</evidence>
<dbReference type="EMBL" id="KQ434846">
    <property type="protein sequence ID" value="KZC08339.1"/>
    <property type="molecule type" value="Genomic_DNA"/>
</dbReference>
<feature type="region of interest" description="Disordered" evidence="9">
    <location>
        <begin position="86"/>
        <end position="115"/>
    </location>
</feature>
<dbReference type="InterPro" id="IPR003959">
    <property type="entry name" value="ATPase_AAA_core"/>
</dbReference>
<sequence>MDSEYPDPDEEFDLEHEADYELLRELEEHERKKSEKHQEIQNLHEKPKEKHELKSPASNLHKELNTPIHNVYKELNTPISNVHKELNAPTCSKDDDFSIPSTSKDNGHIDNSQVDGTKKRNYDELFGDISDIVDLNDFVDTYERKEKKPRWDHPQDVIKAVLDAREKFRDHSAGSVNRKHFEEKKNTISLRVPRWNFVAVTRPHDAQRIYIRMKNDTEPRVKSNANTLFSLLSVPYSQLKAEAEAIMVQNAKRASCENLDSSTRHFIPNDELWVDKYRPRSYIELLSDESVNRHLLHWLKLWDKVVFNRNYIQNKKKAQYSMFKNRRFMKNVEKDFEEVDSKGFPTQRIVLLTGPPGLGKTTLAHLAAKHAGYNVVEVNASDERSPDAFRQVLLASTQMKAVMGNDPRPNCLVLDEIDGAPVASIELLLKFVQGKLVQKGKKDKEKSNKRSTTCQRPVICICNEPYTPSLRALRTTALIISVPAVSPMRLADRLMEISRKEHLKVNPDALLKLAEISGCDVRSCLGALQYMGGAKLGDNMTFALKDNSIGNHLRSALEESEKLAQGIFHNYPEIHTEKLVYIALCLQWFQFFDEVLSLIATRQVWSVMPYTNYAFVTWHLYFAKTNNMNQKQARSMGVLTTIHKSSGRDSTVLAVDIAPFLPDLLSPQLRTVSGHLHSAKERDDLVRLVNVLVEFGLTFTQEKCLDGTYDYKLDPNIFEIGIFPDCKQRRTLAYTVKQIIVQELEAERLRRVLKPIQSNKSSTEKEDDNIVKNNGMTRPTESETNANKQNSKPKLPNPTKQSKQIGMETKEMVYKDFFGRVITLTQDKQQKSHKEFNSSRDLLTKHGVWYKYKEGFSNAVRRNIIMEELL</sequence>
<evidence type="ECO:0000256" key="2">
    <source>
        <dbReference type="ARBA" id="ARBA00022705"/>
    </source>
</evidence>
<dbReference type="PANTHER" id="PTHR46765">
    <property type="entry name" value="P-LOOP CONTAINING NUCLEOSIDE TRIPHOSPHATE HYDROLASES SUPERFAMILY PROTEIN"/>
    <property type="match status" value="1"/>
</dbReference>
<evidence type="ECO:0000256" key="6">
    <source>
        <dbReference type="ARBA" id="ARBA00023242"/>
    </source>
</evidence>
<feature type="compositionally biased region" description="Polar residues" evidence="9">
    <location>
        <begin position="771"/>
        <end position="804"/>
    </location>
</feature>
<evidence type="ECO:0000256" key="4">
    <source>
        <dbReference type="ARBA" id="ARBA00022840"/>
    </source>
</evidence>
<dbReference type="InterPro" id="IPR047854">
    <property type="entry name" value="RFC_lid"/>
</dbReference>
<keyword evidence="6" id="KW-0539">Nucleus</keyword>
<evidence type="ECO:0000256" key="3">
    <source>
        <dbReference type="ARBA" id="ARBA00022741"/>
    </source>
</evidence>
<feature type="compositionally biased region" description="Basic and acidic residues" evidence="9">
    <location>
        <begin position="86"/>
        <end position="96"/>
    </location>
</feature>
<reference evidence="11 12" key="1">
    <citation type="submission" date="2015-07" db="EMBL/GenBank/DDBJ databases">
        <title>The genome of Dufourea novaeangliae.</title>
        <authorList>
            <person name="Pan H."/>
            <person name="Kapheim K."/>
        </authorList>
    </citation>
    <scope>NUCLEOTIDE SEQUENCE [LARGE SCALE GENOMIC DNA]</scope>
    <source>
        <strain evidence="11">0120121106</strain>
        <tissue evidence="11">Whole body</tissue>
    </source>
</reference>
<dbReference type="Pfam" id="PF00004">
    <property type="entry name" value="AAA"/>
    <property type="match status" value="1"/>
</dbReference>
<evidence type="ECO:0000256" key="7">
    <source>
        <dbReference type="ARBA" id="ARBA00023306"/>
    </source>
</evidence>
<dbReference type="OrthoDB" id="2195431at2759"/>
<keyword evidence="12" id="KW-1185">Reference proteome</keyword>
<dbReference type="PANTHER" id="PTHR46765:SF1">
    <property type="entry name" value="P-LOOP CONTAINING NUCLEOSIDE TRIPHOSPHATE HYDROLASES SUPERFAMILY PROTEIN"/>
    <property type="match status" value="1"/>
</dbReference>
<dbReference type="InterPro" id="IPR053016">
    <property type="entry name" value="CTF18-RFC_complex"/>
</dbReference>
<evidence type="ECO:0000313" key="11">
    <source>
        <dbReference type="EMBL" id="KZC08339.1"/>
    </source>
</evidence>